<evidence type="ECO:0000313" key="1">
    <source>
        <dbReference type="EMBL" id="GBP41249.1"/>
    </source>
</evidence>
<organism evidence="1 2">
    <name type="scientific">Eumeta variegata</name>
    <name type="common">Bagworm moth</name>
    <name type="synonym">Eumeta japonica</name>
    <dbReference type="NCBI Taxonomy" id="151549"/>
    <lineage>
        <taxon>Eukaryota</taxon>
        <taxon>Metazoa</taxon>
        <taxon>Ecdysozoa</taxon>
        <taxon>Arthropoda</taxon>
        <taxon>Hexapoda</taxon>
        <taxon>Insecta</taxon>
        <taxon>Pterygota</taxon>
        <taxon>Neoptera</taxon>
        <taxon>Endopterygota</taxon>
        <taxon>Lepidoptera</taxon>
        <taxon>Glossata</taxon>
        <taxon>Ditrysia</taxon>
        <taxon>Tineoidea</taxon>
        <taxon>Psychidae</taxon>
        <taxon>Oiketicinae</taxon>
        <taxon>Eumeta</taxon>
    </lineage>
</organism>
<evidence type="ECO:0000313" key="2">
    <source>
        <dbReference type="Proteomes" id="UP000299102"/>
    </source>
</evidence>
<gene>
    <name evidence="1" type="ORF">EVAR_30687_1</name>
</gene>
<accession>A0A4C1VSS0</accession>
<proteinExistence type="predicted"/>
<reference evidence="1 2" key="1">
    <citation type="journal article" date="2019" name="Commun. Biol.">
        <title>The bagworm genome reveals a unique fibroin gene that provides high tensile strength.</title>
        <authorList>
            <person name="Kono N."/>
            <person name="Nakamura H."/>
            <person name="Ohtoshi R."/>
            <person name="Tomita M."/>
            <person name="Numata K."/>
            <person name="Arakawa K."/>
        </authorList>
    </citation>
    <scope>NUCLEOTIDE SEQUENCE [LARGE SCALE GENOMIC DNA]</scope>
</reference>
<protein>
    <submittedName>
        <fullName evidence="1">Uncharacterized protein</fullName>
    </submittedName>
</protein>
<dbReference type="EMBL" id="BGZK01000395">
    <property type="protein sequence ID" value="GBP41249.1"/>
    <property type="molecule type" value="Genomic_DNA"/>
</dbReference>
<name>A0A4C1VSS0_EUMVA</name>
<dbReference type="Proteomes" id="UP000299102">
    <property type="component" value="Unassembled WGS sequence"/>
</dbReference>
<dbReference type="AlphaFoldDB" id="A0A4C1VSS0"/>
<sequence>MAIETEILFMWIDSHTSCKPRIKEVRMEVINAEIEALRRACEPCWQQRRLHTHRSRNDLFRRVCGVAVARRLRGVSESAVPRRRRLTYDMDRDVNDDHY</sequence>
<keyword evidence="2" id="KW-1185">Reference proteome</keyword>
<comment type="caution">
    <text evidence="1">The sequence shown here is derived from an EMBL/GenBank/DDBJ whole genome shotgun (WGS) entry which is preliminary data.</text>
</comment>